<feature type="domain" description="HTH gntR-type" evidence="4">
    <location>
        <begin position="13"/>
        <end position="80"/>
    </location>
</feature>
<evidence type="ECO:0000256" key="1">
    <source>
        <dbReference type="ARBA" id="ARBA00023015"/>
    </source>
</evidence>
<accession>A0A3N5BAB2</accession>
<dbReference type="OrthoDB" id="9782299at2"/>
<keyword evidence="3" id="KW-0804">Transcription</keyword>
<dbReference type="InterPro" id="IPR036388">
    <property type="entry name" value="WH-like_DNA-bd_sf"/>
</dbReference>
<dbReference type="InterPro" id="IPR036390">
    <property type="entry name" value="WH_DNA-bd_sf"/>
</dbReference>
<evidence type="ECO:0000313" key="5">
    <source>
        <dbReference type="EMBL" id="RPF54327.1"/>
    </source>
</evidence>
<dbReference type="AlphaFoldDB" id="A0A3N5BAB2"/>
<dbReference type="Pfam" id="PF07729">
    <property type="entry name" value="FCD"/>
    <property type="match status" value="1"/>
</dbReference>
<dbReference type="GO" id="GO:0003700">
    <property type="term" value="F:DNA-binding transcription factor activity"/>
    <property type="evidence" value="ECO:0007669"/>
    <property type="project" value="InterPro"/>
</dbReference>
<sequence length="221" mass="25905">MSDFKLKPIQKKKTSKELVYDELKNAILHGAISPDELLTEISLSETFNVSRTPIRESLAELTKEGLLVHVQRKGFKIRQISDNEKEQIIYLRKSMEQECIRKLASSIRDDQIHELEEILIEQEDAAKQNDRVRNIELDQMFHKTLLEFAEQNMFKKIFLDLYNLTRVIGHEALMKKGRMEEVIEEHRAIIDALKEHDEELAVNKLLFHLSNTEVIVNNIKQ</sequence>
<dbReference type="PRINTS" id="PR00035">
    <property type="entry name" value="HTHGNTR"/>
</dbReference>
<dbReference type="PROSITE" id="PS50949">
    <property type="entry name" value="HTH_GNTR"/>
    <property type="match status" value="1"/>
</dbReference>
<dbReference type="InterPro" id="IPR000524">
    <property type="entry name" value="Tscrpt_reg_HTH_GntR"/>
</dbReference>
<keyword evidence="2" id="KW-0238">DNA-binding</keyword>
<evidence type="ECO:0000313" key="6">
    <source>
        <dbReference type="Proteomes" id="UP000276443"/>
    </source>
</evidence>
<dbReference type="PANTHER" id="PTHR43537:SF24">
    <property type="entry name" value="GLUCONATE OPERON TRANSCRIPTIONAL REPRESSOR"/>
    <property type="match status" value="1"/>
</dbReference>
<dbReference type="EMBL" id="RKRF01000008">
    <property type="protein sequence ID" value="RPF54327.1"/>
    <property type="molecule type" value="Genomic_DNA"/>
</dbReference>
<dbReference type="InterPro" id="IPR008920">
    <property type="entry name" value="TF_FadR/GntR_C"/>
</dbReference>
<gene>
    <name evidence="5" type="ORF">EDC24_1524</name>
</gene>
<protein>
    <submittedName>
        <fullName evidence="5">GntR family transcriptional regulator</fullName>
    </submittedName>
</protein>
<dbReference type="SUPFAM" id="SSF48008">
    <property type="entry name" value="GntR ligand-binding domain-like"/>
    <property type="match status" value="1"/>
</dbReference>
<evidence type="ECO:0000256" key="2">
    <source>
        <dbReference type="ARBA" id="ARBA00023125"/>
    </source>
</evidence>
<evidence type="ECO:0000256" key="3">
    <source>
        <dbReference type="ARBA" id="ARBA00023163"/>
    </source>
</evidence>
<dbReference type="Proteomes" id="UP000276443">
    <property type="component" value="Unassembled WGS sequence"/>
</dbReference>
<comment type="caution">
    <text evidence="5">The sequence shown here is derived from an EMBL/GenBank/DDBJ whole genome shotgun (WGS) entry which is preliminary data.</text>
</comment>
<keyword evidence="1" id="KW-0805">Transcription regulation</keyword>
<dbReference type="GO" id="GO:0003677">
    <property type="term" value="F:DNA binding"/>
    <property type="evidence" value="ECO:0007669"/>
    <property type="project" value="UniProtKB-KW"/>
</dbReference>
<dbReference type="Pfam" id="PF00392">
    <property type="entry name" value="GntR"/>
    <property type="match status" value="1"/>
</dbReference>
<dbReference type="SUPFAM" id="SSF46785">
    <property type="entry name" value="Winged helix' DNA-binding domain"/>
    <property type="match status" value="1"/>
</dbReference>
<dbReference type="RefSeq" id="WP_124221233.1">
    <property type="nucleotide sequence ID" value="NZ_RKRF01000008.1"/>
</dbReference>
<dbReference type="Gene3D" id="1.10.10.10">
    <property type="entry name" value="Winged helix-like DNA-binding domain superfamily/Winged helix DNA-binding domain"/>
    <property type="match status" value="1"/>
</dbReference>
<dbReference type="SMART" id="SM00345">
    <property type="entry name" value="HTH_GNTR"/>
    <property type="match status" value="1"/>
</dbReference>
<evidence type="ECO:0000259" key="4">
    <source>
        <dbReference type="PROSITE" id="PS50949"/>
    </source>
</evidence>
<name>A0A3N5BAB2_9BACI</name>
<dbReference type="InterPro" id="IPR011711">
    <property type="entry name" value="GntR_C"/>
</dbReference>
<keyword evidence="6" id="KW-1185">Reference proteome</keyword>
<dbReference type="SMART" id="SM00895">
    <property type="entry name" value="FCD"/>
    <property type="match status" value="1"/>
</dbReference>
<dbReference type="Gene3D" id="1.20.120.530">
    <property type="entry name" value="GntR ligand-binding domain-like"/>
    <property type="match status" value="1"/>
</dbReference>
<dbReference type="PANTHER" id="PTHR43537">
    <property type="entry name" value="TRANSCRIPTIONAL REGULATOR, GNTR FAMILY"/>
    <property type="match status" value="1"/>
</dbReference>
<organism evidence="5 6">
    <name type="scientific">Aquisalibacillus elongatus</name>
    <dbReference type="NCBI Taxonomy" id="485577"/>
    <lineage>
        <taxon>Bacteria</taxon>
        <taxon>Bacillati</taxon>
        <taxon>Bacillota</taxon>
        <taxon>Bacilli</taxon>
        <taxon>Bacillales</taxon>
        <taxon>Bacillaceae</taxon>
        <taxon>Aquisalibacillus</taxon>
    </lineage>
</organism>
<reference evidence="5 6" key="1">
    <citation type="submission" date="2018-11" db="EMBL/GenBank/DDBJ databases">
        <title>Genomic Encyclopedia of Type Strains, Phase IV (KMG-IV): sequencing the most valuable type-strain genomes for metagenomic binning, comparative biology and taxonomic classification.</title>
        <authorList>
            <person name="Goeker M."/>
        </authorList>
    </citation>
    <scope>NUCLEOTIDE SEQUENCE [LARGE SCALE GENOMIC DNA]</scope>
    <source>
        <strain evidence="5 6">DSM 18090</strain>
    </source>
</reference>
<proteinExistence type="predicted"/>
<dbReference type="CDD" id="cd07377">
    <property type="entry name" value="WHTH_GntR"/>
    <property type="match status" value="1"/>
</dbReference>